<evidence type="ECO:0000313" key="4">
    <source>
        <dbReference type="EMBL" id="CAK9253671.1"/>
    </source>
</evidence>
<dbReference type="Proteomes" id="UP001497444">
    <property type="component" value="Unassembled WGS sequence"/>
</dbReference>
<comment type="caution">
    <text evidence="4">The sequence shown here is derived from an EMBL/GenBank/DDBJ whole genome shotgun (WGS) entry which is preliminary data.</text>
</comment>
<evidence type="ECO:0000259" key="3">
    <source>
        <dbReference type="PROSITE" id="PS50222"/>
    </source>
</evidence>
<feature type="domain" description="EH" evidence="2">
    <location>
        <begin position="364"/>
        <end position="446"/>
    </location>
</feature>
<dbReference type="SMART" id="SM00027">
    <property type="entry name" value="EH"/>
    <property type="match status" value="2"/>
</dbReference>
<organism evidence="4 5">
    <name type="scientific">Sphagnum jensenii</name>
    <dbReference type="NCBI Taxonomy" id="128206"/>
    <lineage>
        <taxon>Eukaryota</taxon>
        <taxon>Viridiplantae</taxon>
        <taxon>Streptophyta</taxon>
        <taxon>Embryophyta</taxon>
        <taxon>Bryophyta</taxon>
        <taxon>Sphagnophytina</taxon>
        <taxon>Sphagnopsida</taxon>
        <taxon>Sphagnales</taxon>
        <taxon>Sphagnaceae</taxon>
        <taxon>Sphagnum</taxon>
    </lineage>
</organism>
<reference evidence="4" key="1">
    <citation type="submission" date="2024-02" db="EMBL/GenBank/DDBJ databases">
        <authorList>
            <consortium name="ELIXIR-Norway"/>
            <consortium name="Elixir Norway"/>
        </authorList>
    </citation>
    <scope>NUCLEOTIDE SEQUENCE</scope>
</reference>
<feature type="domain" description="EF-hand" evidence="3">
    <location>
        <begin position="400"/>
        <end position="432"/>
    </location>
</feature>
<protein>
    <submittedName>
        <fullName evidence="4">Uncharacterized protein</fullName>
    </submittedName>
</protein>
<dbReference type="SMART" id="SM00054">
    <property type="entry name" value="EFh"/>
    <property type="match status" value="4"/>
</dbReference>
<evidence type="ECO:0000313" key="5">
    <source>
        <dbReference type="Proteomes" id="UP001497444"/>
    </source>
</evidence>
<feature type="compositionally biased region" description="Polar residues" evidence="1">
    <location>
        <begin position="783"/>
        <end position="793"/>
    </location>
</feature>
<feature type="region of interest" description="Disordered" evidence="1">
    <location>
        <begin position="749"/>
        <end position="796"/>
    </location>
</feature>
<accession>A0ABP0VGV0</accession>
<dbReference type="CDD" id="cd00052">
    <property type="entry name" value="EH"/>
    <property type="match status" value="2"/>
</dbReference>
<dbReference type="PROSITE" id="PS50031">
    <property type="entry name" value="EH"/>
    <property type="match status" value="2"/>
</dbReference>
<feature type="compositionally biased region" description="Polar residues" evidence="1">
    <location>
        <begin position="217"/>
        <end position="236"/>
    </location>
</feature>
<feature type="compositionally biased region" description="Polar residues" evidence="1">
    <location>
        <begin position="174"/>
        <end position="205"/>
    </location>
</feature>
<feature type="region of interest" description="Disordered" evidence="1">
    <location>
        <begin position="217"/>
        <end position="242"/>
    </location>
</feature>
<evidence type="ECO:0000259" key="2">
    <source>
        <dbReference type="PROSITE" id="PS50031"/>
    </source>
</evidence>
<dbReference type="EMBL" id="CAXAQS010000931">
    <property type="protein sequence ID" value="CAK9253671.1"/>
    <property type="molecule type" value="Genomic_DNA"/>
</dbReference>
<dbReference type="Gene3D" id="1.10.238.10">
    <property type="entry name" value="EF-hand"/>
    <property type="match status" value="2"/>
</dbReference>
<feature type="domain" description="EF-hand" evidence="3">
    <location>
        <begin position="363"/>
        <end position="398"/>
    </location>
</feature>
<feature type="domain" description="EF-hand" evidence="3">
    <location>
        <begin position="3"/>
        <end position="38"/>
    </location>
</feature>
<dbReference type="SUPFAM" id="SSF47473">
    <property type="entry name" value="EF-hand"/>
    <property type="match status" value="2"/>
</dbReference>
<dbReference type="InterPro" id="IPR000261">
    <property type="entry name" value="EH_dom"/>
</dbReference>
<keyword evidence="5" id="KW-1185">Reference proteome</keyword>
<dbReference type="InterPro" id="IPR011992">
    <property type="entry name" value="EF-hand-dom_pair"/>
</dbReference>
<feature type="domain" description="EH" evidence="2">
    <location>
        <begin position="4"/>
        <end position="106"/>
    </location>
</feature>
<dbReference type="PANTHER" id="PTHR11216:SF161">
    <property type="entry name" value="CALCIUM-BINDING EF HAND FAMILY PROTEIN"/>
    <property type="match status" value="1"/>
</dbReference>
<evidence type="ECO:0000256" key="1">
    <source>
        <dbReference type="SAM" id="MobiDB-lite"/>
    </source>
</evidence>
<dbReference type="Pfam" id="PF12763">
    <property type="entry name" value="EH"/>
    <property type="match status" value="2"/>
</dbReference>
<feature type="region of interest" description="Disordered" evidence="1">
    <location>
        <begin position="94"/>
        <end position="205"/>
    </location>
</feature>
<sequence>MTNNAEIFDAYFRRADTDRDGRISGAEAVAFFQGANLPQVTLAKIWQFADQGRTGYLSRPEFYNALKLVTVGQTGRELSAELVKAALTGPAAAQIPPPRINPPGPSAVHGHVPLHSQHPPSALQGGIGGSATHPLSSQGSGGPQILQGQPQGWFPSVGNQMQVQTLPRPAPPTSAVQQPQVPLGSSYSATDSLWPTPRTPSFPSASQFLSSANVAPASSFQSMPTPSTTAHAQDSSGAPGFQASADLFSGGFKATGHRGSSLKIDAGGDFFSAAPPARPPGALPTKSTSPLQGFGDSSSLVDPVAPLALVPTTLAPTASLGKSPAVSQALPSLSMPQDLGPGLSARAFPGQGQGTPWLQMTANDVQRYMRVFSKVDTDRDGKITGEQARDLFLSWQLPREVLKQVWNLSDQDGDSMLSTREFCTALYFMERFREGRTLPATLPSHIHLDDWNLPGVPDGPKTGPNLPANYGETGWQQMQGSCNSQSTASGRAFGLFPDQSLAGHPELGTHALFSGFNSVKQGHDSETVVPRTKLGDVDEAKKKVFDPKDHIMDHKEKAEYYRTKLQEIVLLKSRCDNKLAEITERAAADKREVESLAKKYDEKYRAAADVNTQLAAGEAAYREIQERKTDIFNALIKMEQGGNTNSLLQSRVNRISTDLDELRKALNERSKHLGIEVKEKPAVETPFGWQPGIQETAALWDEDWEKFNEEGFTAVQDLMEETTGGTVMAASSVKPSDVASWAAEGERTFEKGTEFSTSTSVENKVELPQEDSVSVPKQVPADLQSTKASVSNGDDSEINKVSRFSLLPDNKTMPTLTANVSKASERYAGVDSQEFGDVLNGPTSMSSVTNSSEQGQISLKSHVSDWAFGNEEEADSGMHSSWGLQKNPAMAPINTRGIVQGATHAAKVAPFHGFTGGSSDVGSPQTSSIDETSSPARVFEQNGNSYFDSFSPLAMSKDSRASLFFGGNTAQSTSLFTSGSGPTKRDDDFGGSFLHFDTFGPGSPVVPPRVSGASEEQATTGSFLNRFDSFNSVRTNKAHTSSFHSDDESDLFAGTLSFGATNRDNSDGWKAF</sequence>
<proteinExistence type="predicted"/>
<gene>
    <name evidence="4" type="ORF">CSSPJE1EN1_LOCUS29049</name>
</gene>
<name>A0ABP0VGV0_9BRYO</name>
<dbReference type="PROSITE" id="PS50222">
    <property type="entry name" value="EF_HAND_2"/>
    <property type="match status" value="3"/>
</dbReference>
<dbReference type="PANTHER" id="PTHR11216">
    <property type="entry name" value="EH DOMAIN"/>
    <property type="match status" value="1"/>
</dbReference>
<dbReference type="InterPro" id="IPR002048">
    <property type="entry name" value="EF_hand_dom"/>
</dbReference>
<feature type="compositionally biased region" description="Low complexity" evidence="1">
    <location>
        <begin position="134"/>
        <end position="152"/>
    </location>
</feature>
<feature type="compositionally biased region" description="Pro residues" evidence="1">
    <location>
        <begin position="95"/>
        <end position="105"/>
    </location>
</feature>